<feature type="signal peptide" evidence="2">
    <location>
        <begin position="1"/>
        <end position="33"/>
    </location>
</feature>
<keyword evidence="2" id="KW-0732">Signal</keyword>
<feature type="compositionally biased region" description="Polar residues" evidence="1">
    <location>
        <begin position="711"/>
        <end position="729"/>
    </location>
</feature>
<protein>
    <submittedName>
        <fullName evidence="3">Uncharacterized protein</fullName>
    </submittedName>
</protein>
<feature type="compositionally biased region" description="Basic and acidic residues" evidence="1">
    <location>
        <begin position="369"/>
        <end position="381"/>
    </location>
</feature>
<accession>A0A1B6K127</accession>
<feature type="non-terminal residue" evidence="3">
    <location>
        <position position="1"/>
    </location>
</feature>
<dbReference type="EMBL" id="GECU01002833">
    <property type="protein sequence ID" value="JAT04874.1"/>
    <property type="molecule type" value="Transcribed_RNA"/>
</dbReference>
<feature type="compositionally biased region" description="Polar residues" evidence="1">
    <location>
        <begin position="347"/>
        <end position="368"/>
    </location>
</feature>
<feature type="non-terminal residue" evidence="3">
    <location>
        <position position="889"/>
    </location>
</feature>
<gene>
    <name evidence="3" type="ORF">g.20011</name>
</gene>
<feature type="compositionally biased region" description="Polar residues" evidence="1">
    <location>
        <begin position="386"/>
        <end position="401"/>
    </location>
</feature>
<feature type="compositionally biased region" description="Basic and acidic residues" evidence="1">
    <location>
        <begin position="786"/>
        <end position="795"/>
    </location>
</feature>
<feature type="compositionally biased region" description="Polar residues" evidence="1">
    <location>
        <begin position="824"/>
        <end position="841"/>
    </location>
</feature>
<feature type="compositionally biased region" description="Polar residues" evidence="1">
    <location>
        <begin position="524"/>
        <end position="534"/>
    </location>
</feature>
<feature type="compositionally biased region" description="Polar residues" evidence="1">
    <location>
        <begin position="739"/>
        <end position="754"/>
    </location>
</feature>
<organism evidence="3">
    <name type="scientific">Homalodisca liturata</name>
    <dbReference type="NCBI Taxonomy" id="320908"/>
    <lineage>
        <taxon>Eukaryota</taxon>
        <taxon>Metazoa</taxon>
        <taxon>Ecdysozoa</taxon>
        <taxon>Arthropoda</taxon>
        <taxon>Hexapoda</taxon>
        <taxon>Insecta</taxon>
        <taxon>Pterygota</taxon>
        <taxon>Neoptera</taxon>
        <taxon>Paraneoptera</taxon>
        <taxon>Hemiptera</taxon>
        <taxon>Auchenorrhyncha</taxon>
        <taxon>Membracoidea</taxon>
        <taxon>Cicadellidae</taxon>
        <taxon>Cicadellinae</taxon>
        <taxon>Proconiini</taxon>
        <taxon>Homalodisca</taxon>
    </lineage>
</organism>
<reference evidence="3" key="1">
    <citation type="submission" date="2015-11" db="EMBL/GenBank/DDBJ databases">
        <title>De novo transcriptome assembly of four potential Pierce s Disease insect vectors from Arizona vineyards.</title>
        <authorList>
            <person name="Tassone E.E."/>
        </authorList>
    </citation>
    <scope>NUCLEOTIDE SEQUENCE</scope>
</reference>
<name>A0A1B6K127_9HEMI</name>
<evidence type="ECO:0000313" key="3">
    <source>
        <dbReference type="EMBL" id="JAT04874.1"/>
    </source>
</evidence>
<sequence length="889" mass="99710">AMRSGYLLLARRLVVSRAMLSGYLLLWLPLALASPAPSPQHWSNSRVNGGYFSAGFADLYRREDFDFSPNQDRVSDAYAALTGVRGDNLPSHNEENTNARRREDTMFSPYDNEILKKEGITTIEIPKNTQPDEIHQSTPHNTFTLDLRPKTESLPKYKIQIQTNNFNTTVEQLAVVNNTVPTNQNDSLNTIPEEDENDKKEKFENQQHIDYSDIPLNQYSDYDNQNVQQFEYPLDYDHEIQVTLGPDYQQYDYQDENWQQFTQGPEIYIQETEKIPTFDFGSQSTENDVRNKPTAEPYPTVVTTANPKLTSECNCDKVQTKLTVHGSKKPDDIGKTTTITPKDDSTDSMTADNTISKDPTSNPTTEITHTTKDTSKNHDTDMIFNGQATTQPNIERQSHNPCTGHKTPEVQTGQDLPPPCTGYILPDCKSTNNQQPCVTTEYPKHTTGCKGKESEITTECHDDQQSTDNAVEKLTTVHQNSLDSTTQHIIVEHETEHTTEFTVLNITTHNQSPMQPTIENSVTETNKDQNQPTHSHSEQDVPVTTTHPTHSSTGHEPKGSQEETHKEQPEITTEPRFPVYQNTEHVMSEVPTGLYTVKDNVQPELTSTESEIPANLPDQKPCTGNFIPEQPSKEHEVPQVPSHQQPNTDIIQPEQPCISNVMPEQPSKEHEVPQVPSHQQPNTDIIQPEQPCISNVMPEQPSKEHEVPQVPSDQQQNTDGVQYQSSTEHNIPDLPLDQHPNTDNILPEQPSTGNEMHDIPSDHQPDKDNFQPEQPSTGNQMSDIPSDQHPDKDSVQPKQPSTGNEMPDVPSDQNPDSGSVEPAQPSTEHNIPNVPSDQYPSTDILPVESSTKNEMQDLPSVPQPDKDSVQPEQPSTGNEMPDVPSEQNP</sequence>
<feature type="compositionally biased region" description="Basic and acidic residues" evidence="1">
    <location>
        <begin position="553"/>
        <end position="569"/>
    </location>
</feature>
<feature type="compositionally biased region" description="Low complexity" evidence="1">
    <location>
        <begin position="541"/>
        <end position="552"/>
    </location>
</feature>
<evidence type="ECO:0000256" key="1">
    <source>
        <dbReference type="SAM" id="MobiDB-lite"/>
    </source>
</evidence>
<feature type="region of interest" description="Disordered" evidence="1">
    <location>
        <begin position="332"/>
        <end position="417"/>
    </location>
</feature>
<feature type="region of interest" description="Disordered" evidence="1">
    <location>
        <begin position="279"/>
        <end position="301"/>
    </location>
</feature>
<dbReference type="AlphaFoldDB" id="A0A1B6K127"/>
<evidence type="ECO:0000256" key="2">
    <source>
        <dbReference type="SAM" id="SignalP"/>
    </source>
</evidence>
<feature type="region of interest" description="Disordered" evidence="1">
    <location>
        <begin position="607"/>
        <end position="889"/>
    </location>
</feature>
<feature type="chain" id="PRO_5008586189" evidence="2">
    <location>
        <begin position="34"/>
        <end position="889"/>
    </location>
</feature>
<feature type="compositionally biased region" description="Polar residues" evidence="1">
    <location>
        <begin position="641"/>
        <end position="650"/>
    </location>
</feature>
<proteinExistence type="predicted"/>
<feature type="compositionally biased region" description="Polar residues" evidence="1">
    <location>
        <begin position="676"/>
        <end position="685"/>
    </location>
</feature>
<feature type="compositionally biased region" description="Polar residues" evidence="1">
    <location>
        <begin position="771"/>
        <end position="785"/>
    </location>
</feature>
<feature type="compositionally biased region" description="Basic and acidic residues" evidence="1">
    <location>
        <begin position="755"/>
        <end position="770"/>
    </location>
</feature>
<feature type="region of interest" description="Disordered" evidence="1">
    <location>
        <begin position="524"/>
        <end position="581"/>
    </location>
</feature>